<dbReference type="PANTHER" id="PTHR36175">
    <property type="entry name" value="CYANOPHYCINASE"/>
    <property type="match status" value="1"/>
</dbReference>
<dbReference type="EMBL" id="BAABJX010000028">
    <property type="protein sequence ID" value="GAA4833563.1"/>
    <property type="molecule type" value="Genomic_DNA"/>
</dbReference>
<reference evidence="10" key="1">
    <citation type="journal article" date="2019" name="Int. J. Syst. Evol. Microbiol.">
        <title>The Global Catalogue of Microorganisms (GCM) 10K type strain sequencing project: providing services to taxonomists for standard genome sequencing and annotation.</title>
        <authorList>
            <consortium name="The Broad Institute Genomics Platform"/>
            <consortium name="The Broad Institute Genome Sequencing Center for Infectious Disease"/>
            <person name="Wu L."/>
            <person name="Ma J."/>
        </authorList>
    </citation>
    <scope>NUCLEOTIDE SEQUENCE [LARGE SCALE GENOMIC DNA]</scope>
    <source>
        <strain evidence="10">JCM 18326</strain>
    </source>
</reference>
<name>A0ABP9D7M6_9BACT</name>
<dbReference type="RefSeq" id="WP_345371174.1">
    <property type="nucleotide sequence ID" value="NZ_BAABJX010000028.1"/>
</dbReference>
<comment type="caution">
    <text evidence="9">The sequence shown here is derived from an EMBL/GenBank/DDBJ whole genome shotgun (WGS) entry which is preliminary data.</text>
</comment>
<dbReference type="Pfam" id="PF03575">
    <property type="entry name" value="Peptidase_S51"/>
    <property type="match status" value="1"/>
</dbReference>
<dbReference type="Gene3D" id="3.40.50.880">
    <property type="match status" value="1"/>
</dbReference>
<evidence type="ECO:0000313" key="9">
    <source>
        <dbReference type="EMBL" id="GAA4833563.1"/>
    </source>
</evidence>
<proteinExistence type="inferred from homology"/>
<organism evidence="9 10">
    <name type="scientific">Algivirga pacifica</name>
    <dbReference type="NCBI Taxonomy" id="1162670"/>
    <lineage>
        <taxon>Bacteria</taxon>
        <taxon>Pseudomonadati</taxon>
        <taxon>Bacteroidota</taxon>
        <taxon>Cytophagia</taxon>
        <taxon>Cytophagales</taxon>
        <taxon>Flammeovirgaceae</taxon>
        <taxon>Algivirga</taxon>
    </lineage>
</organism>
<protein>
    <recommendedName>
        <fullName evidence="5">Cyanophycinase</fullName>
        <ecNumber evidence="4">3.4.15.6</ecNumber>
    </recommendedName>
</protein>
<gene>
    <name evidence="9" type="ORF">GCM10023331_18500</name>
</gene>
<dbReference type="PROSITE" id="PS51257">
    <property type="entry name" value="PROKAR_LIPOPROTEIN"/>
    <property type="match status" value="1"/>
</dbReference>
<dbReference type="EC" id="3.4.15.6" evidence="4"/>
<evidence type="ECO:0000256" key="4">
    <source>
        <dbReference type="ARBA" id="ARBA00013115"/>
    </source>
</evidence>
<evidence type="ECO:0000313" key="10">
    <source>
        <dbReference type="Proteomes" id="UP001500298"/>
    </source>
</evidence>
<evidence type="ECO:0000256" key="1">
    <source>
        <dbReference type="ARBA" id="ARBA00001092"/>
    </source>
</evidence>
<evidence type="ECO:0000256" key="2">
    <source>
        <dbReference type="ARBA" id="ARBA00002039"/>
    </source>
</evidence>
<dbReference type="PANTHER" id="PTHR36175:SF1">
    <property type="entry name" value="CYANOPHYCINASE"/>
    <property type="match status" value="1"/>
</dbReference>
<keyword evidence="8" id="KW-0720">Serine protease</keyword>
<evidence type="ECO:0000256" key="8">
    <source>
        <dbReference type="ARBA" id="ARBA00022825"/>
    </source>
</evidence>
<evidence type="ECO:0000256" key="7">
    <source>
        <dbReference type="ARBA" id="ARBA00022801"/>
    </source>
</evidence>
<evidence type="ECO:0000256" key="5">
    <source>
        <dbReference type="ARBA" id="ARBA00015719"/>
    </source>
</evidence>
<keyword evidence="10" id="KW-1185">Reference proteome</keyword>
<dbReference type="Proteomes" id="UP001500298">
    <property type="component" value="Unassembled WGS sequence"/>
</dbReference>
<dbReference type="SUPFAM" id="SSF52317">
    <property type="entry name" value="Class I glutamine amidotransferase-like"/>
    <property type="match status" value="1"/>
</dbReference>
<accession>A0ABP9D7M6</accession>
<keyword evidence="6" id="KW-0645">Protease</keyword>
<dbReference type="CDD" id="cd03145">
    <property type="entry name" value="GAT1_cyanophycinase"/>
    <property type="match status" value="1"/>
</dbReference>
<comment type="catalytic activity">
    <reaction evidence="1">
        <text>[L-4-(L-arginin-2-N-yl)aspartate](n) + H2O = [L-4-(L-arginin-2-N-yl)aspartate](n-1) + L-4-(L-arginin-2-N-yl)aspartate</text>
        <dbReference type="Rhea" id="RHEA:12845"/>
        <dbReference type="Rhea" id="RHEA-COMP:13728"/>
        <dbReference type="Rhea" id="RHEA-COMP:13734"/>
        <dbReference type="ChEBI" id="CHEBI:15377"/>
        <dbReference type="ChEBI" id="CHEBI:137986"/>
        <dbReference type="ChEBI" id="CHEBI:137991"/>
        <dbReference type="EC" id="3.4.15.6"/>
    </reaction>
</comment>
<sequence>MNKFISYIFLFSILMGCQNKAEKTTLLQAGKQPEVQGKLFIIGGGKRPVSLIQSLIKEANISQEDSIAILPLSSSEPDTAFFYAKKQFVELGITNVHNFYAGDTLPTAEVLQTLKSYPLIYLSGGDQNRFMERIQGSNLKNILQEAYQKGSTIAGTSAGAALMSEQMITGNEKNYSEYRSTPAAIEKDNIELAEGLGFLPQAIIDQHFVARSRYNRIISTAIEYPQLHSIGIDESTAICISKGNQAKVYGKAQVVCISNPSNAKATTGNKLGARGLKLDIYLPGDTFELLRQLVPLVE</sequence>
<dbReference type="NCBIfam" id="TIGR02069">
    <property type="entry name" value="cyanophycinase"/>
    <property type="match status" value="1"/>
</dbReference>
<dbReference type="InterPro" id="IPR005320">
    <property type="entry name" value="Peptidase_S51"/>
</dbReference>
<keyword evidence="7" id="KW-0378">Hydrolase</keyword>
<comment type="similarity">
    <text evidence="3">Belongs to the peptidase S51 family.</text>
</comment>
<comment type="function">
    <text evidence="2">Exopeptidase that catalyzes the hydrolytic cleavage of multi-L-arginyl-poly-L-aspartic acid (cyanophycin; a water-insoluble reserve polymer) into aspartate-arginine dipeptides.</text>
</comment>
<evidence type="ECO:0000256" key="6">
    <source>
        <dbReference type="ARBA" id="ARBA00022670"/>
    </source>
</evidence>
<dbReference type="InterPro" id="IPR011811">
    <property type="entry name" value="Peptidase_S51_cyanophycinase"/>
</dbReference>
<dbReference type="InterPro" id="IPR029062">
    <property type="entry name" value="Class_I_gatase-like"/>
</dbReference>
<evidence type="ECO:0000256" key="3">
    <source>
        <dbReference type="ARBA" id="ARBA00006534"/>
    </source>
</evidence>